<protein>
    <submittedName>
        <fullName evidence="1">Uncharacterized protein</fullName>
    </submittedName>
</protein>
<evidence type="ECO:0000313" key="1">
    <source>
        <dbReference type="EMBL" id="KKK61881.1"/>
    </source>
</evidence>
<dbReference type="EMBL" id="LAZR01062271">
    <property type="protein sequence ID" value="KKK61881.1"/>
    <property type="molecule type" value="Genomic_DNA"/>
</dbReference>
<reference evidence="1" key="1">
    <citation type="journal article" date="2015" name="Nature">
        <title>Complex archaea that bridge the gap between prokaryotes and eukaryotes.</title>
        <authorList>
            <person name="Spang A."/>
            <person name="Saw J.H."/>
            <person name="Jorgensen S.L."/>
            <person name="Zaremba-Niedzwiedzka K."/>
            <person name="Martijn J."/>
            <person name="Lind A.E."/>
            <person name="van Eijk R."/>
            <person name="Schleper C."/>
            <person name="Guy L."/>
            <person name="Ettema T.J."/>
        </authorList>
    </citation>
    <scope>NUCLEOTIDE SEQUENCE</scope>
</reference>
<accession>A0A0F8ZPQ1</accession>
<dbReference type="AlphaFoldDB" id="A0A0F8ZPQ1"/>
<name>A0A0F8ZPQ1_9ZZZZ</name>
<proteinExistence type="predicted"/>
<organism evidence="1">
    <name type="scientific">marine sediment metagenome</name>
    <dbReference type="NCBI Taxonomy" id="412755"/>
    <lineage>
        <taxon>unclassified sequences</taxon>
        <taxon>metagenomes</taxon>
        <taxon>ecological metagenomes</taxon>
    </lineage>
</organism>
<sequence length="67" mass="8099">MTKKELVYLYEAKIQFYATKKVVDELEAIKFDNPMEYNDKIHDLVKENYENFKNSPKYKNFKVDNKG</sequence>
<comment type="caution">
    <text evidence="1">The sequence shown here is derived from an EMBL/GenBank/DDBJ whole genome shotgun (WGS) entry which is preliminary data.</text>
</comment>
<gene>
    <name evidence="1" type="ORF">LCGC14_3009880</name>
</gene>